<evidence type="ECO:0000256" key="1">
    <source>
        <dbReference type="SAM" id="Phobius"/>
    </source>
</evidence>
<organism evidence="2 3">
    <name type="scientific">Asanoa ishikariensis</name>
    <dbReference type="NCBI Taxonomy" id="137265"/>
    <lineage>
        <taxon>Bacteria</taxon>
        <taxon>Bacillati</taxon>
        <taxon>Actinomycetota</taxon>
        <taxon>Actinomycetes</taxon>
        <taxon>Micromonosporales</taxon>
        <taxon>Micromonosporaceae</taxon>
        <taxon>Asanoa</taxon>
    </lineage>
</organism>
<feature type="transmembrane region" description="Helical" evidence="1">
    <location>
        <begin position="25"/>
        <end position="45"/>
    </location>
</feature>
<dbReference type="RefSeq" id="WP_090792378.1">
    <property type="nucleotide sequence ID" value="NZ_BOND01000008.1"/>
</dbReference>
<protein>
    <submittedName>
        <fullName evidence="2">Uncharacterized protein</fullName>
    </submittedName>
</protein>
<reference evidence="3" key="1">
    <citation type="submission" date="2016-10" db="EMBL/GenBank/DDBJ databases">
        <authorList>
            <person name="Varghese N."/>
            <person name="Submissions S."/>
        </authorList>
    </citation>
    <scope>NUCLEOTIDE SEQUENCE [LARGE SCALE GENOMIC DNA]</scope>
    <source>
        <strain evidence="3">DSM 44718</strain>
    </source>
</reference>
<keyword evidence="1" id="KW-0812">Transmembrane</keyword>
<evidence type="ECO:0000313" key="3">
    <source>
        <dbReference type="Proteomes" id="UP000199632"/>
    </source>
</evidence>
<feature type="transmembrane region" description="Helical" evidence="1">
    <location>
        <begin position="104"/>
        <end position="123"/>
    </location>
</feature>
<gene>
    <name evidence="2" type="ORF">SAMN05421684_3225</name>
</gene>
<feature type="transmembrane region" description="Helical" evidence="1">
    <location>
        <begin position="165"/>
        <end position="184"/>
    </location>
</feature>
<dbReference type="AlphaFoldDB" id="A0A1H3QV47"/>
<keyword evidence="1" id="KW-1133">Transmembrane helix</keyword>
<evidence type="ECO:0000313" key="2">
    <source>
        <dbReference type="EMBL" id="SDZ17404.1"/>
    </source>
</evidence>
<name>A0A1H3QV47_9ACTN</name>
<feature type="transmembrane region" description="Helical" evidence="1">
    <location>
        <begin position="196"/>
        <end position="217"/>
    </location>
</feature>
<feature type="transmembrane region" description="Helical" evidence="1">
    <location>
        <begin position="135"/>
        <end position="153"/>
    </location>
</feature>
<feature type="transmembrane region" description="Helical" evidence="1">
    <location>
        <begin position="78"/>
        <end position="98"/>
    </location>
</feature>
<keyword evidence="1" id="KW-0472">Membrane</keyword>
<dbReference type="OrthoDB" id="3386416at2"/>
<accession>A0A1H3QV47</accession>
<feature type="transmembrane region" description="Helical" evidence="1">
    <location>
        <begin position="51"/>
        <end position="71"/>
    </location>
</feature>
<dbReference type="Proteomes" id="UP000199632">
    <property type="component" value="Unassembled WGS sequence"/>
</dbReference>
<keyword evidence="3" id="KW-1185">Reference proteome</keyword>
<dbReference type="STRING" id="137265.SAMN05421684_3225"/>
<proteinExistence type="predicted"/>
<dbReference type="EMBL" id="FNQB01000002">
    <property type="protein sequence ID" value="SDZ17404.1"/>
    <property type="molecule type" value="Genomic_DNA"/>
</dbReference>
<sequence length="218" mass="23381">MTATYSQTSTPTPTPGQATGRAAPWLAGGGIALLACALVSGLAQAAHDFRWWSLFVVIPTSLIAAAGTVALRRGGGILAYAVANLGLIAFAVGVMLMFGDVPRFWPLLIVLPAAAIAGSYWWRPQDPLGRSFHRTLAMLATVAVVLGLAFQALRFDLFDFEPRWWAWYMVAAGLVVVGNGAELVRHRMVYRVSAAALAAGPGIITILLGIRFLRGWWF</sequence>